<feature type="region of interest" description="Disordered" evidence="1">
    <location>
        <begin position="1"/>
        <end position="45"/>
    </location>
</feature>
<proteinExistence type="predicted"/>
<feature type="compositionally biased region" description="Polar residues" evidence="1">
    <location>
        <begin position="21"/>
        <end position="32"/>
    </location>
</feature>
<protein>
    <submittedName>
        <fullName evidence="2">Uncharacterized protein</fullName>
    </submittedName>
</protein>
<evidence type="ECO:0000313" key="3">
    <source>
        <dbReference type="Proteomes" id="UP000635387"/>
    </source>
</evidence>
<dbReference type="InterPro" id="IPR048142">
    <property type="entry name" value="QRL_CxxC_CxxC"/>
</dbReference>
<reference evidence="3" key="1">
    <citation type="journal article" date="2019" name="Int. J. Syst. Evol. Microbiol.">
        <title>The Global Catalogue of Microorganisms (GCM) 10K type strain sequencing project: providing services to taxonomists for standard genome sequencing and annotation.</title>
        <authorList>
            <consortium name="The Broad Institute Genomics Platform"/>
            <consortium name="The Broad Institute Genome Sequencing Center for Infectious Disease"/>
            <person name="Wu L."/>
            <person name="Ma J."/>
        </authorList>
    </citation>
    <scope>NUCLEOTIDE SEQUENCE [LARGE SCALE GENOMIC DNA]</scope>
    <source>
        <strain evidence="3">CGMCC 4.7683</strain>
    </source>
</reference>
<comment type="caution">
    <text evidence="2">The sequence shown here is derived from an EMBL/GenBank/DDBJ whole genome shotgun (WGS) entry which is preliminary data.</text>
</comment>
<evidence type="ECO:0000313" key="2">
    <source>
        <dbReference type="EMBL" id="GHH27059.1"/>
    </source>
</evidence>
<dbReference type="EMBL" id="BNAY01000006">
    <property type="protein sequence ID" value="GHH27059.1"/>
    <property type="molecule type" value="Genomic_DNA"/>
</dbReference>
<gene>
    <name evidence="2" type="ORF">GCM10017790_55560</name>
</gene>
<name>A0ABQ3LY21_9PSEU</name>
<dbReference type="NCBIfam" id="NF041638">
    <property type="entry name" value="QRL_CxxC_CxxC"/>
    <property type="match status" value="1"/>
</dbReference>
<accession>A0ABQ3LY21</accession>
<dbReference type="Proteomes" id="UP000635387">
    <property type="component" value="Unassembled WGS sequence"/>
</dbReference>
<keyword evidence="3" id="KW-1185">Reference proteome</keyword>
<organism evidence="2 3">
    <name type="scientific">Amycolatopsis oliviviridis</name>
    <dbReference type="NCBI Taxonomy" id="1471590"/>
    <lineage>
        <taxon>Bacteria</taxon>
        <taxon>Bacillati</taxon>
        <taxon>Actinomycetota</taxon>
        <taxon>Actinomycetes</taxon>
        <taxon>Pseudonocardiales</taxon>
        <taxon>Pseudonocardiaceae</taxon>
        <taxon>Amycolatopsis</taxon>
    </lineage>
</organism>
<sequence>MTGRRVLPAVSAVSDPDLRGSNRQARSAQTGTPHHHAGSYTGRPLMVRSRKQNVVHIADGDTTLVALARGTRDGLPVFGWGEAPAGLLTTTQLRAAGLSPAGLDPLALLVFRHRKPYARLTVAELYSAVAAAARPEPTEAQRVARLRNLEYAQRALRTCVDCAQEKDYRVPTSTRQCWSCLEIEMANAVEVAA</sequence>
<evidence type="ECO:0000256" key="1">
    <source>
        <dbReference type="SAM" id="MobiDB-lite"/>
    </source>
</evidence>